<dbReference type="AlphaFoldDB" id="A0A0F0LST4"/>
<protein>
    <recommendedName>
        <fullName evidence="2">HTH cro/C1-type domain-containing protein</fullName>
    </recommendedName>
</protein>
<dbReference type="SUPFAM" id="SSF47413">
    <property type="entry name" value="lambda repressor-like DNA-binding domains"/>
    <property type="match status" value="1"/>
</dbReference>
<accession>A0A0F0LST4</accession>
<dbReference type="Proteomes" id="UP000033740">
    <property type="component" value="Unassembled WGS sequence"/>
</dbReference>
<dbReference type="Pfam" id="PF13560">
    <property type="entry name" value="HTH_31"/>
    <property type="match status" value="1"/>
</dbReference>
<dbReference type="SMART" id="SM00530">
    <property type="entry name" value="HTH_XRE"/>
    <property type="match status" value="1"/>
</dbReference>
<dbReference type="PANTHER" id="PTHR35010:SF2">
    <property type="entry name" value="BLL4672 PROTEIN"/>
    <property type="match status" value="1"/>
</dbReference>
<dbReference type="InterPro" id="IPR010982">
    <property type="entry name" value="Lambda_DNA-bd_dom_sf"/>
</dbReference>
<dbReference type="EMBL" id="JYIX01000020">
    <property type="protein sequence ID" value="KJL36297.1"/>
    <property type="molecule type" value="Genomic_DNA"/>
</dbReference>
<dbReference type="RefSeq" id="WP_045270456.1">
    <property type="nucleotide sequence ID" value="NZ_JYIX01000020.1"/>
</dbReference>
<dbReference type="PROSITE" id="PS50943">
    <property type="entry name" value="HTH_CROC1"/>
    <property type="match status" value="1"/>
</dbReference>
<dbReference type="PANTHER" id="PTHR35010">
    <property type="entry name" value="BLL4672 PROTEIN-RELATED"/>
    <property type="match status" value="1"/>
</dbReference>
<dbReference type="InterPro" id="IPR001387">
    <property type="entry name" value="Cro/C1-type_HTH"/>
</dbReference>
<dbReference type="CDD" id="cd00093">
    <property type="entry name" value="HTH_XRE"/>
    <property type="match status" value="1"/>
</dbReference>
<dbReference type="Pfam" id="PF17765">
    <property type="entry name" value="MLTR_LBD"/>
    <property type="match status" value="1"/>
</dbReference>
<dbReference type="Gene3D" id="3.30.450.180">
    <property type="match status" value="1"/>
</dbReference>
<proteinExistence type="predicted"/>
<evidence type="ECO:0000313" key="3">
    <source>
        <dbReference type="EMBL" id="KJL36297.1"/>
    </source>
</evidence>
<gene>
    <name evidence="3" type="ORF">RS86_00316</name>
</gene>
<keyword evidence="4" id="KW-1185">Reference proteome</keyword>
<dbReference type="PATRIC" id="fig|582680.6.peg.326"/>
<dbReference type="Gene3D" id="1.10.260.40">
    <property type="entry name" value="lambda repressor-like DNA-binding domains"/>
    <property type="match status" value="1"/>
</dbReference>
<evidence type="ECO:0000256" key="1">
    <source>
        <dbReference type="SAM" id="MobiDB-lite"/>
    </source>
</evidence>
<evidence type="ECO:0000259" key="2">
    <source>
        <dbReference type="PROSITE" id="PS50943"/>
    </source>
</evidence>
<dbReference type="GO" id="GO:0003677">
    <property type="term" value="F:DNA binding"/>
    <property type="evidence" value="ECO:0007669"/>
    <property type="project" value="InterPro"/>
</dbReference>
<sequence>MTSEIGEFLRAKRERVAPEERGLPAGGGRRVPGLRREEVALLAGISPDYYVRLEQGRARAASDQVLDAISRVLSLDDVERDHLRVLARPAAPLRAPRPSATPGARPGVRALLDAMPQVPAFVLGPAMDVLAVNLLGDALIALPDGPRNMARHVFLDPTSSAYYPEWEKVARETAAHLRRMAALLPDAPEIASLIGELTIGSDEFVRAWARQEVVVKTHGHKLVDHPEIGRLSLDYETLALPDEPALMLVTYTAADEKTADALRTLGSWAASGAAAGAVDRSSRTLGADRASAAER</sequence>
<feature type="region of interest" description="Disordered" evidence="1">
    <location>
        <begin position="272"/>
        <end position="295"/>
    </location>
</feature>
<name>A0A0F0LST4_9MICO</name>
<reference evidence="3 4" key="1">
    <citation type="submission" date="2015-02" db="EMBL/GenBank/DDBJ databases">
        <title>Draft genome sequences of ten Microbacterium spp. with emphasis on heavy metal contaminated environments.</title>
        <authorList>
            <person name="Corretto E."/>
        </authorList>
    </citation>
    <scope>NUCLEOTIDE SEQUENCE [LARGE SCALE GENOMIC DNA]</scope>
    <source>
        <strain evidence="3 4">ARN176</strain>
    </source>
</reference>
<organism evidence="3 4">
    <name type="scientific">Microbacterium azadirachtae</name>
    <dbReference type="NCBI Taxonomy" id="582680"/>
    <lineage>
        <taxon>Bacteria</taxon>
        <taxon>Bacillati</taxon>
        <taxon>Actinomycetota</taxon>
        <taxon>Actinomycetes</taxon>
        <taxon>Micrococcales</taxon>
        <taxon>Microbacteriaceae</taxon>
        <taxon>Microbacterium</taxon>
    </lineage>
</organism>
<dbReference type="InterPro" id="IPR041413">
    <property type="entry name" value="MLTR_LBD"/>
</dbReference>
<comment type="caution">
    <text evidence="3">The sequence shown here is derived from an EMBL/GenBank/DDBJ whole genome shotgun (WGS) entry which is preliminary data.</text>
</comment>
<evidence type="ECO:0000313" key="4">
    <source>
        <dbReference type="Proteomes" id="UP000033740"/>
    </source>
</evidence>
<feature type="domain" description="HTH cro/C1-type" evidence="2">
    <location>
        <begin position="33"/>
        <end position="78"/>
    </location>
</feature>